<gene>
    <name evidence="2" type="ORF">pEaSNUABM7_00336</name>
</gene>
<keyword evidence="3" id="KW-1185">Reference proteome</keyword>
<proteinExistence type="predicted"/>
<feature type="region of interest" description="Disordered" evidence="1">
    <location>
        <begin position="107"/>
        <end position="130"/>
    </location>
</feature>
<evidence type="ECO:0000313" key="2">
    <source>
        <dbReference type="EMBL" id="QYW05004.1"/>
    </source>
</evidence>
<dbReference type="EMBL" id="MZ475896">
    <property type="protein sequence ID" value="QYW05004.1"/>
    <property type="molecule type" value="Genomic_DNA"/>
</dbReference>
<reference evidence="2" key="1">
    <citation type="submission" date="2021-06" db="EMBL/GenBank/DDBJ databases">
        <title>Complete genome sequence of Erwinia phage pEa_SNUABM_7.</title>
        <authorList>
            <person name="Kim S.G."/>
            <person name="Park S.C."/>
        </authorList>
    </citation>
    <scope>NUCLEOTIDE SEQUENCE</scope>
</reference>
<protein>
    <submittedName>
        <fullName evidence="2">Uncharacterized protein</fullName>
    </submittedName>
</protein>
<sequence length="256" mass="28977">MAQSLSEKINRYFNLMEDIRAEMFRVIDVSDRYFGIVSFNTNMQALQTTLVSKSTLMEVKLLEGITGAELIAFGNMVHTVEQWVAGGMKGAFPIEQTKDVYAKYRAATSDEPQAQSEPEPANTPQPDADELDSQELDNIKVQLLSFDDSELIDHAAQFKLGTRTRLRRMSRDDLLDMLFDHHGIYAENDQRRNESVADWLERIPLDDALREVDRIDDSSVLDHVADAMSVMTGVNDAVTRARIKQALKELHTKPAQ</sequence>
<evidence type="ECO:0000313" key="3">
    <source>
        <dbReference type="Proteomes" id="UP000827609"/>
    </source>
</evidence>
<organism evidence="2 3">
    <name type="scientific">Erwinia phage pEa_SNUABM_7</name>
    <dbReference type="NCBI Taxonomy" id="2866695"/>
    <lineage>
        <taxon>Viruses</taxon>
        <taxon>Duplodnaviria</taxon>
        <taxon>Heunggongvirae</taxon>
        <taxon>Uroviricota</taxon>
        <taxon>Caudoviricetes</taxon>
        <taxon>Snuvirus</taxon>
        <taxon>Snuvirus SNUABM7</taxon>
    </lineage>
</organism>
<name>A0AAE8BKU9_9CAUD</name>
<accession>A0AAE8BKU9</accession>
<evidence type="ECO:0000256" key="1">
    <source>
        <dbReference type="SAM" id="MobiDB-lite"/>
    </source>
</evidence>
<dbReference type="Proteomes" id="UP000827609">
    <property type="component" value="Segment"/>
</dbReference>